<dbReference type="InterPro" id="IPR050343">
    <property type="entry name" value="RsuA_PseudoU_synthase"/>
</dbReference>
<dbReference type="Pfam" id="PF01479">
    <property type="entry name" value="S4"/>
    <property type="match status" value="1"/>
</dbReference>
<dbReference type="Proteomes" id="UP000184139">
    <property type="component" value="Unassembled WGS sequence"/>
</dbReference>
<dbReference type="FunFam" id="3.10.290.10:FF:000003">
    <property type="entry name" value="Pseudouridine synthase"/>
    <property type="match status" value="1"/>
</dbReference>
<dbReference type="InterPro" id="IPR020094">
    <property type="entry name" value="TruA/RsuA/RluB/E/F_N"/>
</dbReference>
<evidence type="ECO:0000256" key="4">
    <source>
        <dbReference type="PROSITE-ProRule" id="PRU00182"/>
    </source>
</evidence>
<evidence type="ECO:0000256" key="2">
    <source>
        <dbReference type="ARBA" id="ARBA00022884"/>
    </source>
</evidence>
<name>A0A1M5UY83_9BACT</name>
<dbReference type="InterPro" id="IPR002942">
    <property type="entry name" value="S4_RNA-bd"/>
</dbReference>
<dbReference type="PROSITE" id="PS01149">
    <property type="entry name" value="PSI_RSU"/>
    <property type="match status" value="1"/>
</dbReference>
<evidence type="ECO:0000259" key="6">
    <source>
        <dbReference type="SMART" id="SM00363"/>
    </source>
</evidence>
<keyword evidence="2 4" id="KW-0694">RNA-binding</keyword>
<dbReference type="EC" id="5.4.99.-" evidence="5"/>
<dbReference type="GO" id="GO:0000455">
    <property type="term" value="P:enzyme-directed rRNA pseudouridine synthesis"/>
    <property type="evidence" value="ECO:0007669"/>
    <property type="project" value="UniProtKB-ARBA"/>
</dbReference>
<evidence type="ECO:0000313" key="7">
    <source>
        <dbReference type="EMBL" id="SHH67886.1"/>
    </source>
</evidence>
<dbReference type="Gene3D" id="3.30.70.580">
    <property type="entry name" value="Pseudouridine synthase I, catalytic domain, N-terminal subdomain"/>
    <property type="match status" value="1"/>
</dbReference>
<dbReference type="InterPro" id="IPR018496">
    <property type="entry name" value="PsdUridine_synth_RsuA/RluB_CS"/>
</dbReference>
<dbReference type="PANTHER" id="PTHR47683:SF2">
    <property type="entry name" value="RNA-BINDING S4 DOMAIN-CONTAINING PROTEIN"/>
    <property type="match status" value="1"/>
</dbReference>
<dbReference type="Pfam" id="PF00849">
    <property type="entry name" value="PseudoU_synth_2"/>
    <property type="match status" value="1"/>
</dbReference>
<reference evidence="7 8" key="1">
    <citation type="submission" date="2016-11" db="EMBL/GenBank/DDBJ databases">
        <authorList>
            <person name="Jaros S."/>
            <person name="Januszkiewicz K."/>
            <person name="Wedrychowicz H."/>
        </authorList>
    </citation>
    <scope>NUCLEOTIDE SEQUENCE [LARGE SCALE GENOMIC DNA]</scope>
    <source>
        <strain evidence="7 8">DSM 9705</strain>
    </source>
</reference>
<dbReference type="EMBL" id="FQXS01000006">
    <property type="protein sequence ID" value="SHH67886.1"/>
    <property type="molecule type" value="Genomic_DNA"/>
</dbReference>
<dbReference type="InterPro" id="IPR036986">
    <property type="entry name" value="S4_RNA-bd_sf"/>
</dbReference>
<dbReference type="SUPFAM" id="SSF55120">
    <property type="entry name" value="Pseudouridine synthase"/>
    <property type="match status" value="1"/>
</dbReference>
<dbReference type="NCBIfam" id="TIGR00093">
    <property type="entry name" value="pseudouridine synthase"/>
    <property type="match status" value="1"/>
</dbReference>
<dbReference type="InterPro" id="IPR006145">
    <property type="entry name" value="PsdUridine_synth_RsuA/RluA"/>
</dbReference>
<dbReference type="InterPro" id="IPR042092">
    <property type="entry name" value="PsdUridine_s_RsuA/RluB/E/F_cat"/>
</dbReference>
<feature type="domain" description="RNA-binding S4" evidence="6">
    <location>
        <begin position="7"/>
        <end position="77"/>
    </location>
</feature>
<dbReference type="PROSITE" id="PS50889">
    <property type="entry name" value="S4"/>
    <property type="match status" value="1"/>
</dbReference>
<dbReference type="SMART" id="SM00363">
    <property type="entry name" value="S4"/>
    <property type="match status" value="1"/>
</dbReference>
<dbReference type="InterPro" id="IPR000748">
    <property type="entry name" value="PsdUridine_synth_RsuA/RluB/E/F"/>
</dbReference>
<sequence length="241" mass="26819">MALTTAVRLHKYLAQCGVASRRAAEELIRDGQVSVDGRVVTEMGCKIDPGRQRVHCRGQLVTAGDTGLVYILLNKPAGYVTTMADPQGRPIVTSLLKDVTTRVFPVGRLDLDTEGALLLTNDGQLAHRVLHPSHQTTKTYEALVQGHPASQSLAELERGILIEGQRTWPAVIKLVKRYQHSTRIRITIHEGRKRQVRKMFGAIGHPVLHLKRIAYGKLQLGSLPAGRYRMLDENDLKKIFL</sequence>
<accession>A0A1M5UY83</accession>
<dbReference type="CDD" id="cd00165">
    <property type="entry name" value="S4"/>
    <property type="match status" value="1"/>
</dbReference>
<dbReference type="FunFam" id="3.30.70.1560:FF:000001">
    <property type="entry name" value="Pseudouridine synthase"/>
    <property type="match status" value="1"/>
</dbReference>
<keyword evidence="8" id="KW-1185">Reference proteome</keyword>
<evidence type="ECO:0000256" key="3">
    <source>
        <dbReference type="ARBA" id="ARBA00023235"/>
    </source>
</evidence>
<dbReference type="GO" id="GO:0005829">
    <property type="term" value="C:cytosol"/>
    <property type="evidence" value="ECO:0007669"/>
    <property type="project" value="UniProtKB-ARBA"/>
</dbReference>
<dbReference type="Gene3D" id="3.30.70.1560">
    <property type="entry name" value="Alpha-L RNA-binding motif"/>
    <property type="match status" value="1"/>
</dbReference>
<dbReference type="PANTHER" id="PTHR47683">
    <property type="entry name" value="PSEUDOURIDINE SYNTHASE FAMILY PROTEIN-RELATED"/>
    <property type="match status" value="1"/>
</dbReference>
<protein>
    <recommendedName>
        <fullName evidence="5">Pseudouridine synthase</fullName>
        <ecNumber evidence="5">5.4.99.-</ecNumber>
    </recommendedName>
</protein>
<evidence type="ECO:0000256" key="1">
    <source>
        <dbReference type="ARBA" id="ARBA00008348"/>
    </source>
</evidence>
<dbReference type="GO" id="GO:0003723">
    <property type="term" value="F:RNA binding"/>
    <property type="evidence" value="ECO:0007669"/>
    <property type="project" value="UniProtKB-KW"/>
</dbReference>
<organism evidence="7 8">
    <name type="scientific">Desulfofustis glycolicus DSM 9705</name>
    <dbReference type="NCBI Taxonomy" id="1121409"/>
    <lineage>
        <taxon>Bacteria</taxon>
        <taxon>Pseudomonadati</taxon>
        <taxon>Thermodesulfobacteriota</taxon>
        <taxon>Desulfobulbia</taxon>
        <taxon>Desulfobulbales</taxon>
        <taxon>Desulfocapsaceae</taxon>
        <taxon>Desulfofustis</taxon>
    </lineage>
</organism>
<comment type="similarity">
    <text evidence="1 5">Belongs to the pseudouridine synthase RsuA family.</text>
</comment>
<dbReference type="Gene3D" id="3.10.290.10">
    <property type="entry name" value="RNA-binding S4 domain"/>
    <property type="match status" value="1"/>
</dbReference>
<dbReference type="OrthoDB" id="9807213at2"/>
<dbReference type="InterPro" id="IPR020103">
    <property type="entry name" value="PsdUridine_synth_cat_dom_sf"/>
</dbReference>
<dbReference type="SUPFAM" id="SSF55174">
    <property type="entry name" value="Alpha-L RNA-binding motif"/>
    <property type="match status" value="1"/>
</dbReference>
<dbReference type="STRING" id="1121409.SAMN02745124_01398"/>
<dbReference type="RefSeq" id="WP_073374635.1">
    <property type="nucleotide sequence ID" value="NZ_FQXS01000006.1"/>
</dbReference>
<dbReference type="AlphaFoldDB" id="A0A1M5UY83"/>
<dbReference type="GO" id="GO:0120159">
    <property type="term" value="F:rRNA pseudouridine synthase activity"/>
    <property type="evidence" value="ECO:0007669"/>
    <property type="project" value="UniProtKB-ARBA"/>
</dbReference>
<dbReference type="CDD" id="cd02870">
    <property type="entry name" value="PseudoU_synth_RsuA_like"/>
    <property type="match status" value="1"/>
</dbReference>
<proteinExistence type="inferred from homology"/>
<gene>
    <name evidence="7" type="ORF">SAMN02745124_01398</name>
</gene>
<evidence type="ECO:0000313" key="8">
    <source>
        <dbReference type="Proteomes" id="UP000184139"/>
    </source>
</evidence>
<evidence type="ECO:0000256" key="5">
    <source>
        <dbReference type="RuleBase" id="RU003887"/>
    </source>
</evidence>
<keyword evidence="3 5" id="KW-0413">Isomerase</keyword>